<evidence type="ECO:0000256" key="1">
    <source>
        <dbReference type="ARBA" id="ARBA00005525"/>
    </source>
</evidence>
<dbReference type="PANTHER" id="PTHR11645:SF0">
    <property type="entry name" value="PYRROLINE-5-CARBOXYLATE REDUCTASE 3"/>
    <property type="match status" value="1"/>
</dbReference>
<sequence length="286" mass="30057">MDDTDDLTIGFIGYGNMAQAIAQGLVDAGVVRGRQIVACAAHYDKLERNAAKLGVRALRNPIEVVSACDVVVVAIKPYQIETVIGPLTQELAKPGRFVVSIAAGWDLERYRTLFDARTQQSQTAAGADGGDDRDAPVVHIQCTIPNTPMAVGKGVLVTESANTLTADQTAVFETLFAPISLIERVDSAHMNIAMVVAGCAPAFTDMYIEALGDAGVKYGLQRDAAYRLAAKMVEGVGALYMATGAHPGAMKDAVCSPGGTTIRGVGQLEKDGFRGVVIDGVDAIME</sequence>
<evidence type="ECO:0000313" key="10">
    <source>
        <dbReference type="EMBL" id="PST47094.1"/>
    </source>
</evidence>
<dbReference type="GO" id="GO:0005737">
    <property type="term" value="C:cytoplasm"/>
    <property type="evidence" value="ECO:0007669"/>
    <property type="project" value="UniProtKB-SubCell"/>
</dbReference>
<dbReference type="UniPathway" id="UPA00098">
    <property type="reaction ID" value="UER00361"/>
</dbReference>
<dbReference type="HAMAP" id="MF_01925">
    <property type="entry name" value="P5C_reductase"/>
    <property type="match status" value="1"/>
</dbReference>
<dbReference type="Gene3D" id="3.40.50.720">
    <property type="entry name" value="NAD(P)-binding Rossmann-like Domain"/>
    <property type="match status" value="1"/>
</dbReference>
<keyword evidence="11" id="KW-1185">Reference proteome</keyword>
<dbReference type="AlphaFoldDB" id="A0A2T3GC79"/>
<dbReference type="InterPro" id="IPR036291">
    <property type="entry name" value="NAD(P)-bd_dom_sf"/>
</dbReference>
<evidence type="ECO:0000313" key="11">
    <source>
        <dbReference type="Proteomes" id="UP000240228"/>
    </source>
</evidence>
<dbReference type="Gene3D" id="1.10.3730.10">
    <property type="entry name" value="ProC C-terminal domain-like"/>
    <property type="match status" value="1"/>
</dbReference>
<dbReference type="PIRSF" id="PIRSF000193">
    <property type="entry name" value="Pyrrol-5-carb_rd"/>
    <property type="match status" value="1"/>
</dbReference>
<evidence type="ECO:0000256" key="6">
    <source>
        <dbReference type="NCBIfam" id="TIGR00112"/>
    </source>
</evidence>
<evidence type="ECO:0000256" key="5">
    <source>
        <dbReference type="HAMAP-Rule" id="MF_01925"/>
    </source>
</evidence>
<dbReference type="GO" id="GO:0004735">
    <property type="term" value="F:pyrroline-5-carboxylate reductase activity"/>
    <property type="evidence" value="ECO:0007669"/>
    <property type="project" value="UniProtKB-UniRule"/>
</dbReference>
<dbReference type="FunFam" id="1.10.3730.10:FF:000001">
    <property type="entry name" value="Pyrroline-5-carboxylate reductase"/>
    <property type="match status" value="1"/>
</dbReference>
<evidence type="ECO:0000256" key="4">
    <source>
        <dbReference type="ARBA" id="ARBA00058118"/>
    </source>
</evidence>
<feature type="binding site" evidence="7">
    <location>
        <begin position="12"/>
        <end position="17"/>
    </location>
    <ligand>
        <name>NADP(+)</name>
        <dbReference type="ChEBI" id="CHEBI:58349"/>
    </ligand>
</feature>
<comment type="pathway">
    <text evidence="5">Amino-acid biosynthesis; L-proline biosynthesis; L-proline from L-glutamate 5-semialdehyde: step 1/1.</text>
</comment>
<comment type="similarity">
    <text evidence="1 5">Belongs to the pyrroline-5-carboxylate reductase family.</text>
</comment>
<evidence type="ECO:0000259" key="9">
    <source>
        <dbReference type="Pfam" id="PF14748"/>
    </source>
</evidence>
<keyword evidence="5" id="KW-0641">Proline biosynthesis</keyword>
<dbReference type="InterPro" id="IPR000304">
    <property type="entry name" value="Pyrroline-COOH_reductase"/>
</dbReference>
<gene>
    <name evidence="5 10" type="primary">proC</name>
    <name evidence="10" type="ORF">CPA40_01865</name>
</gene>
<dbReference type="PANTHER" id="PTHR11645">
    <property type="entry name" value="PYRROLINE-5-CARBOXYLATE REDUCTASE"/>
    <property type="match status" value="1"/>
</dbReference>
<accession>A0A2T3GC79</accession>
<keyword evidence="3 5" id="KW-0560">Oxidoreductase</keyword>
<dbReference type="SUPFAM" id="SSF48179">
    <property type="entry name" value="6-phosphogluconate dehydrogenase C-terminal domain-like"/>
    <property type="match status" value="1"/>
</dbReference>
<organism evidence="10 11">
    <name type="scientific">Bifidobacterium callitrichos</name>
    <dbReference type="NCBI Taxonomy" id="762209"/>
    <lineage>
        <taxon>Bacteria</taxon>
        <taxon>Bacillati</taxon>
        <taxon>Actinomycetota</taxon>
        <taxon>Actinomycetes</taxon>
        <taxon>Bifidobacteriales</taxon>
        <taxon>Bifidobacteriaceae</taxon>
        <taxon>Bifidobacterium</taxon>
    </lineage>
</organism>
<dbReference type="RefSeq" id="WP_107043492.1">
    <property type="nucleotide sequence ID" value="NZ_NWTX01000002.1"/>
</dbReference>
<protein>
    <recommendedName>
        <fullName evidence="5 6">Pyrroline-5-carboxylate reductase</fullName>
        <shortName evidence="5">P5C reductase</shortName>
        <shortName evidence="5">P5CR</shortName>
        <ecNumber evidence="5 6">1.5.1.2</ecNumber>
    </recommendedName>
    <alternativeName>
        <fullName evidence="5">PCA reductase</fullName>
    </alternativeName>
</protein>
<dbReference type="InterPro" id="IPR008927">
    <property type="entry name" value="6-PGluconate_DH-like_C_sf"/>
</dbReference>
<evidence type="ECO:0000256" key="2">
    <source>
        <dbReference type="ARBA" id="ARBA00022857"/>
    </source>
</evidence>
<reference evidence="10 11" key="2">
    <citation type="submission" date="2018-03" db="EMBL/GenBank/DDBJ databases">
        <title>The comparative genomics of Bifidobacterium callitrichos reflects dietary carbohydrate utilization within the common marmoset gut.</title>
        <authorList>
            <person name="Rani A."/>
        </authorList>
    </citation>
    <scope>NUCLEOTIDE SEQUENCE [LARGE SCALE GENOMIC DNA]</scope>
    <source>
        <strain evidence="10 11">UMA51805</strain>
    </source>
</reference>
<comment type="catalytic activity">
    <reaction evidence="5">
        <text>L-proline + NADP(+) = (S)-1-pyrroline-5-carboxylate + NADPH + 2 H(+)</text>
        <dbReference type="Rhea" id="RHEA:14109"/>
        <dbReference type="ChEBI" id="CHEBI:15378"/>
        <dbReference type="ChEBI" id="CHEBI:17388"/>
        <dbReference type="ChEBI" id="CHEBI:57783"/>
        <dbReference type="ChEBI" id="CHEBI:58349"/>
        <dbReference type="ChEBI" id="CHEBI:60039"/>
        <dbReference type="EC" id="1.5.1.2"/>
    </reaction>
</comment>
<dbReference type="SUPFAM" id="SSF51735">
    <property type="entry name" value="NAD(P)-binding Rossmann-fold domains"/>
    <property type="match status" value="1"/>
</dbReference>
<dbReference type="InterPro" id="IPR029036">
    <property type="entry name" value="P5CR_dimer"/>
</dbReference>
<dbReference type="InterPro" id="IPR028939">
    <property type="entry name" value="P5C_Rdtase_cat_N"/>
</dbReference>
<comment type="function">
    <text evidence="4 5">Catalyzes the reduction of 1-pyrroline-5-carboxylate (PCA) to L-proline.</text>
</comment>
<feature type="domain" description="Pyrroline-5-carboxylate reductase catalytic N-terminal" evidence="8">
    <location>
        <begin position="8"/>
        <end position="104"/>
    </location>
</feature>
<name>A0A2T3GC79_9BIFI</name>
<feature type="binding site" evidence="7">
    <location>
        <begin position="74"/>
        <end position="77"/>
    </location>
    <ligand>
        <name>NADP(+)</name>
        <dbReference type="ChEBI" id="CHEBI:58349"/>
    </ligand>
</feature>
<reference evidence="11" key="1">
    <citation type="submission" date="2017-09" db="EMBL/GenBank/DDBJ databases">
        <authorList>
            <person name="Sela D.A."/>
            <person name="Albert K."/>
        </authorList>
    </citation>
    <scope>NUCLEOTIDE SEQUENCE [LARGE SCALE GENOMIC DNA]</scope>
    <source>
        <strain evidence="11">UMA51805</strain>
    </source>
</reference>
<dbReference type="NCBIfam" id="TIGR00112">
    <property type="entry name" value="proC"/>
    <property type="match status" value="1"/>
</dbReference>
<comment type="subcellular location">
    <subcellularLocation>
        <location evidence="5">Cytoplasm</location>
    </subcellularLocation>
</comment>
<comment type="caution">
    <text evidence="10">The sequence shown here is derived from an EMBL/GenBank/DDBJ whole genome shotgun (WGS) entry which is preliminary data.</text>
</comment>
<evidence type="ECO:0000256" key="3">
    <source>
        <dbReference type="ARBA" id="ARBA00023002"/>
    </source>
</evidence>
<dbReference type="EC" id="1.5.1.2" evidence="5 6"/>
<dbReference type="Pfam" id="PF14748">
    <property type="entry name" value="P5CR_dimer"/>
    <property type="match status" value="1"/>
</dbReference>
<keyword evidence="2 5" id="KW-0521">NADP</keyword>
<dbReference type="Proteomes" id="UP000240228">
    <property type="component" value="Unassembled WGS sequence"/>
</dbReference>
<evidence type="ECO:0000256" key="7">
    <source>
        <dbReference type="PIRSR" id="PIRSR000193-1"/>
    </source>
</evidence>
<dbReference type="EMBL" id="NWTX01000002">
    <property type="protein sequence ID" value="PST47094.1"/>
    <property type="molecule type" value="Genomic_DNA"/>
</dbReference>
<evidence type="ECO:0000259" key="8">
    <source>
        <dbReference type="Pfam" id="PF03807"/>
    </source>
</evidence>
<keyword evidence="5" id="KW-0028">Amino-acid biosynthesis</keyword>
<keyword evidence="5" id="KW-0963">Cytoplasm</keyword>
<dbReference type="GO" id="GO:0055129">
    <property type="term" value="P:L-proline biosynthetic process"/>
    <property type="evidence" value="ECO:0007669"/>
    <property type="project" value="UniProtKB-UniRule"/>
</dbReference>
<dbReference type="Pfam" id="PF03807">
    <property type="entry name" value="F420_oxidored"/>
    <property type="match status" value="1"/>
</dbReference>
<feature type="domain" description="Pyrroline-5-carboxylate reductase dimerisation" evidence="9">
    <location>
        <begin position="188"/>
        <end position="285"/>
    </location>
</feature>
<proteinExistence type="inferred from homology"/>
<comment type="catalytic activity">
    <reaction evidence="5">
        <text>L-proline + NAD(+) = (S)-1-pyrroline-5-carboxylate + NADH + 2 H(+)</text>
        <dbReference type="Rhea" id="RHEA:14105"/>
        <dbReference type="ChEBI" id="CHEBI:15378"/>
        <dbReference type="ChEBI" id="CHEBI:17388"/>
        <dbReference type="ChEBI" id="CHEBI:57540"/>
        <dbReference type="ChEBI" id="CHEBI:57945"/>
        <dbReference type="ChEBI" id="CHEBI:60039"/>
        <dbReference type="EC" id="1.5.1.2"/>
    </reaction>
</comment>